<evidence type="ECO:0000313" key="2">
    <source>
        <dbReference type="Proteomes" id="UP000053097"/>
    </source>
</evidence>
<dbReference type="OrthoDB" id="10023951at2759"/>
<dbReference type="AlphaFoldDB" id="A0A026WWP7"/>
<evidence type="ECO:0000313" key="1">
    <source>
        <dbReference type="EMBL" id="EZA60505.1"/>
    </source>
</evidence>
<reference evidence="1 2" key="1">
    <citation type="journal article" date="2014" name="Curr. Biol.">
        <title>The genome of the clonal raider ant Cerapachys biroi.</title>
        <authorList>
            <person name="Oxley P.R."/>
            <person name="Ji L."/>
            <person name="Fetter-Pruneda I."/>
            <person name="McKenzie S.K."/>
            <person name="Li C."/>
            <person name="Hu H."/>
            <person name="Zhang G."/>
            <person name="Kronauer D.J."/>
        </authorList>
    </citation>
    <scope>NUCLEOTIDE SEQUENCE [LARGE SCALE GENOMIC DNA]</scope>
</reference>
<dbReference type="EMBL" id="KK107078">
    <property type="protein sequence ID" value="EZA60505.1"/>
    <property type="molecule type" value="Genomic_DNA"/>
</dbReference>
<gene>
    <name evidence="1" type="ORF">X777_13594</name>
</gene>
<organism evidence="1 2">
    <name type="scientific">Ooceraea biroi</name>
    <name type="common">Clonal raider ant</name>
    <name type="synonym">Cerapachys biroi</name>
    <dbReference type="NCBI Taxonomy" id="2015173"/>
    <lineage>
        <taxon>Eukaryota</taxon>
        <taxon>Metazoa</taxon>
        <taxon>Ecdysozoa</taxon>
        <taxon>Arthropoda</taxon>
        <taxon>Hexapoda</taxon>
        <taxon>Insecta</taxon>
        <taxon>Pterygota</taxon>
        <taxon>Neoptera</taxon>
        <taxon>Endopterygota</taxon>
        <taxon>Hymenoptera</taxon>
        <taxon>Apocrita</taxon>
        <taxon>Aculeata</taxon>
        <taxon>Formicoidea</taxon>
        <taxon>Formicidae</taxon>
        <taxon>Dorylinae</taxon>
        <taxon>Ooceraea</taxon>
    </lineage>
</organism>
<protein>
    <submittedName>
        <fullName evidence="1">Uncharacterized protein</fullName>
    </submittedName>
</protein>
<name>A0A026WWP7_OOCBI</name>
<sequence>MKNLNISAEEEERTAQYFKYILKKETDKFQDLCRKWLDIQTSEQDVPEDAAYEINQAVG</sequence>
<dbReference type="STRING" id="2015173.A0A026WWP7"/>
<keyword evidence="2" id="KW-1185">Reference proteome</keyword>
<proteinExistence type="predicted"/>
<dbReference type="Proteomes" id="UP000053097">
    <property type="component" value="Unassembled WGS sequence"/>
</dbReference>
<accession>A0A026WWP7</accession>